<reference evidence="2" key="2">
    <citation type="journal article" date="2023" name="IMA Fungus">
        <title>Comparative genomic study of the Penicillium genus elucidates a diverse pangenome and 15 lateral gene transfer events.</title>
        <authorList>
            <person name="Petersen C."/>
            <person name="Sorensen T."/>
            <person name="Nielsen M.R."/>
            <person name="Sondergaard T.E."/>
            <person name="Sorensen J.L."/>
            <person name="Fitzpatrick D.A."/>
            <person name="Frisvad J.C."/>
            <person name="Nielsen K.L."/>
        </authorList>
    </citation>
    <scope>NUCLEOTIDE SEQUENCE</scope>
    <source>
        <strain evidence="2">IBT 35673</strain>
    </source>
</reference>
<evidence type="ECO:0000256" key="1">
    <source>
        <dbReference type="SAM" id="MobiDB-lite"/>
    </source>
</evidence>
<organism evidence="2 3">
    <name type="scientific">Penicillium brevicompactum</name>
    <dbReference type="NCBI Taxonomy" id="5074"/>
    <lineage>
        <taxon>Eukaryota</taxon>
        <taxon>Fungi</taxon>
        <taxon>Dikarya</taxon>
        <taxon>Ascomycota</taxon>
        <taxon>Pezizomycotina</taxon>
        <taxon>Eurotiomycetes</taxon>
        <taxon>Eurotiomycetidae</taxon>
        <taxon>Eurotiales</taxon>
        <taxon>Aspergillaceae</taxon>
        <taxon>Penicillium</taxon>
    </lineage>
</organism>
<dbReference type="EMBL" id="JAPZBQ010000001">
    <property type="protein sequence ID" value="KAJ5352983.1"/>
    <property type="molecule type" value="Genomic_DNA"/>
</dbReference>
<reference evidence="2" key="1">
    <citation type="submission" date="2022-12" db="EMBL/GenBank/DDBJ databases">
        <authorList>
            <person name="Petersen C."/>
        </authorList>
    </citation>
    <scope>NUCLEOTIDE SEQUENCE</scope>
    <source>
        <strain evidence="2">IBT 35673</strain>
    </source>
</reference>
<evidence type="ECO:0000313" key="2">
    <source>
        <dbReference type="EMBL" id="KAJ5352983.1"/>
    </source>
</evidence>
<accession>A0A9W9R3G5</accession>
<dbReference type="AlphaFoldDB" id="A0A9W9R3G5"/>
<dbReference type="Proteomes" id="UP001147695">
    <property type="component" value="Unassembled WGS sequence"/>
</dbReference>
<feature type="region of interest" description="Disordered" evidence="1">
    <location>
        <begin position="1"/>
        <end position="23"/>
    </location>
</feature>
<name>A0A9W9R3G5_PENBR</name>
<comment type="caution">
    <text evidence="2">The sequence shown here is derived from an EMBL/GenBank/DDBJ whole genome shotgun (WGS) entry which is preliminary data.</text>
</comment>
<gene>
    <name evidence="2" type="ORF">N7452_001957</name>
</gene>
<evidence type="ECO:0000313" key="3">
    <source>
        <dbReference type="Proteomes" id="UP001147695"/>
    </source>
</evidence>
<sequence length="75" mass="8529">MAGCSSELDQSRNDRRINDLPDSVWRKESKEEASCWASPEECLAEACGDASRQGLGIGFSECARWHRNTWRDTEH</sequence>
<proteinExistence type="predicted"/>
<protein>
    <submittedName>
        <fullName evidence="2">Uncharacterized protein</fullName>
    </submittedName>
</protein>
<feature type="compositionally biased region" description="Basic and acidic residues" evidence="1">
    <location>
        <begin position="9"/>
        <end position="23"/>
    </location>
</feature>